<feature type="chain" id="PRO_5013891506" description="DDHD domain-containing protein" evidence="2">
    <location>
        <begin position="21"/>
        <end position="99"/>
    </location>
</feature>
<dbReference type="AlphaFoldDB" id="A0A2D4HG24"/>
<accession>A0A2D4HG24</accession>
<dbReference type="GO" id="GO:0004806">
    <property type="term" value="F:triacylglycerol lipase activity"/>
    <property type="evidence" value="ECO:0007669"/>
    <property type="project" value="TreeGrafter"/>
</dbReference>
<dbReference type="GO" id="GO:0004620">
    <property type="term" value="F:phospholipase activity"/>
    <property type="evidence" value="ECO:0007669"/>
    <property type="project" value="TreeGrafter"/>
</dbReference>
<evidence type="ECO:0000313" key="4">
    <source>
        <dbReference type="EMBL" id="LAA70915.1"/>
    </source>
</evidence>
<dbReference type="InterPro" id="IPR004177">
    <property type="entry name" value="DDHD_dom"/>
</dbReference>
<reference evidence="4" key="2">
    <citation type="submission" date="2017-11" db="EMBL/GenBank/DDBJ databases">
        <title>Coralsnake Venomics: Analyses of Venom Gland Transcriptomes and Proteomes of Six Brazilian Taxa.</title>
        <authorList>
            <person name="Aird S.D."/>
            <person name="Jorge da Silva N."/>
            <person name="Qiu L."/>
            <person name="Villar-Briones A."/>
            <person name="Aparecida-Saddi V."/>
            <person name="Campos-Telles M.P."/>
            <person name="Grau M."/>
            <person name="Mikheyev A.S."/>
        </authorList>
    </citation>
    <scope>NUCLEOTIDE SEQUENCE</scope>
    <source>
        <tissue evidence="4">Venom_gland</tissue>
    </source>
</reference>
<proteinExistence type="inferred from homology"/>
<name>A0A2D4HG24_MICLE</name>
<organism evidence="4">
    <name type="scientific">Micrurus lemniscatus lemniscatus</name>
    <dbReference type="NCBI Taxonomy" id="129467"/>
    <lineage>
        <taxon>Eukaryota</taxon>
        <taxon>Metazoa</taxon>
        <taxon>Chordata</taxon>
        <taxon>Craniata</taxon>
        <taxon>Vertebrata</taxon>
        <taxon>Euteleostomi</taxon>
        <taxon>Lepidosauria</taxon>
        <taxon>Squamata</taxon>
        <taxon>Bifurcata</taxon>
        <taxon>Unidentata</taxon>
        <taxon>Episquamata</taxon>
        <taxon>Toxicofera</taxon>
        <taxon>Serpentes</taxon>
        <taxon>Colubroidea</taxon>
        <taxon>Elapidae</taxon>
        <taxon>Elapinae</taxon>
        <taxon>Micrurus</taxon>
    </lineage>
</organism>
<dbReference type="Pfam" id="PF02862">
    <property type="entry name" value="DDHD"/>
    <property type="match status" value="1"/>
</dbReference>
<dbReference type="GO" id="GO:0030134">
    <property type="term" value="C:COPII-coated ER to Golgi transport vesicle"/>
    <property type="evidence" value="ECO:0007669"/>
    <property type="project" value="TreeGrafter"/>
</dbReference>
<feature type="domain" description="DDHD" evidence="3">
    <location>
        <begin position="25"/>
        <end position="99"/>
    </location>
</feature>
<sequence>MELLVPCKLSILFLFHQVSAKYPQLIYNPQIFFAFGSPIGMFLTVRGVNRIDPTYTLPTCKGFFNIFHPVSIFSCSFVHGVKRENYSGPDCSSNGSWLT</sequence>
<dbReference type="EMBL" id="IACK01030770">
    <property type="protein sequence ID" value="LAA70915.1"/>
    <property type="molecule type" value="Transcribed_RNA"/>
</dbReference>
<comment type="similarity">
    <text evidence="1">Belongs to the PA-PLA1 family.</text>
</comment>
<dbReference type="InterPro" id="IPR058055">
    <property type="entry name" value="PA-PLA1"/>
</dbReference>
<protein>
    <recommendedName>
        <fullName evidence="3">DDHD domain-containing protein</fullName>
    </recommendedName>
</protein>
<dbReference type="PROSITE" id="PS51043">
    <property type="entry name" value="DDHD"/>
    <property type="match status" value="1"/>
</dbReference>
<keyword evidence="2" id="KW-0732">Signal</keyword>
<evidence type="ECO:0000256" key="1">
    <source>
        <dbReference type="ARBA" id="ARBA00038464"/>
    </source>
</evidence>
<reference evidence="4" key="1">
    <citation type="submission" date="2017-07" db="EMBL/GenBank/DDBJ databases">
        <authorList>
            <person name="Mikheyev A."/>
            <person name="Grau M."/>
        </authorList>
    </citation>
    <scope>NUCLEOTIDE SEQUENCE</scope>
    <source>
        <tissue evidence="4">Venom_gland</tissue>
    </source>
</reference>
<evidence type="ECO:0000259" key="3">
    <source>
        <dbReference type="PROSITE" id="PS51043"/>
    </source>
</evidence>
<dbReference type="PANTHER" id="PTHR23509">
    <property type="entry name" value="PA-PL1 PHOSPHOLIPASE FAMILY"/>
    <property type="match status" value="1"/>
</dbReference>
<evidence type="ECO:0000256" key="2">
    <source>
        <dbReference type="SAM" id="SignalP"/>
    </source>
</evidence>
<dbReference type="PANTHER" id="PTHR23509:SF7">
    <property type="entry name" value="PHOSPHOLIPASE DDHD2"/>
    <property type="match status" value="1"/>
</dbReference>
<dbReference type="GO" id="GO:0046872">
    <property type="term" value="F:metal ion binding"/>
    <property type="evidence" value="ECO:0007669"/>
    <property type="project" value="InterPro"/>
</dbReference>
<feature type="signal peptide" evidence="2">
    <location>
        <begin position="1"/>
        <end position="20"/>
    </location>
</feature>